<evidence type="ECO:0000256" key="1">
    <source>
        <dbReference type="NCBIfam" id="TIGR02257"/>
    </source>
</evidence>
<comment type="caution">
    <text evidence="4">The sequence shown here is derived from an EMBL/GenBank/DDBJ whole genome shotgun (WGS) entry which is preliminary data.</text>
</comment>
<sequence>MHLLLAQKGSISDGDEAIDLGQTPGDILFLSAADTELAAIAAAVEARGGEALRWRLASLMTLKHPMSVDTYIERTARHARLIVVRALGGASYFHYALEALHASARRSGAVIIVLPGDDKPDEGLSPFQNSSDEDRSALWTYLTEGGAGNASAFVAYAEAILDGTDRPEPARPLLKAGIWWPGRGVIGVEEWERLAFSAPPSGLPAISPTRGESGFAAGGVPPSPRSRGEGARRADEGQSTEQEQPLTLTLSPQAGRGNVAPLCFYRALVQSGETAPVEAMVEALKAEGLIPLPVFVSSLKDQVSVGTLRAIFTRFPPSVVINTTGFAVSTPGAEKPSTVLDETGAVVLQTIFSSSSRATWETSSQGLSARDLAMSVALPEVDGRVLTRAVSFKSKARFDERVEANLVSHEPDTGRMRFVAELAANWARLRATEPAERRVALVMANYPNRDGRLGNGVGLDTPAGTIEVMRAMRDAGYDVSDLPADGDALMLALMAGPTNAANDGREIREQLSLGDYKAFFEGLPKEVQERVTTRWGAPETDPFHRDGAFALPLMRFGKLMIGIQPARGYNIDPKETYHAPDLVPPHGYFAFYAFLRRDFGAQAVIHMGKHGNLEWLPGKALALSETCFPEAVFGPLPHLYPFIVNDPGEGTQAKRRSSAVIIDHLTPPLTRAESYGPLKDLETLVDEYYEAAGGDPRRLVLLKKQILELIADIGLDQDAGIAKDEAEDQALEKLDAYLCDLKEMQIRDGLHIFGLAPEGRLLTDLVVALARVPRGQGEGGDASLQRAIARDLDLLSPLVGEMSAKLTEGGDLQGPRSDLPPSALPGISPTRGENGIVADGVPPSPRLRGEGARRADEGHMFDPLDCVMSDPWSGPQPAILSDVTDAHWRTHGDTVERIELLAGKLVAGEIACPEDWPCTRAVLAEIETRLKPAVVSSGPAEIEGLLKGLSGQFVPPGPSGAPTRGRPDVLPTGRNFYSVDSRAVPTPAAYELGKKSAELLIQRYVQDHGEWPVSFGITAWGTSNMRTGGDDIAQALALIGVKPLWDMASRRVTGFEVMPMAILGRPRVDVTLRISGFFRDAFPEQIALFDKAVRAVSALDEDEGDNPIAARVRAETEKFKGEGLDDKQAARRAGYRVFGSKPGAYGAGLQALIDEKGWTDRADLAESYLVWGGYAYGAGEEGKAERGLFEERLRSVQAVVQNQDNREHDLLDSDDYYQFEGGMTAAVEHVAGVRPKVYHNDHSRPEKPVIRSLEEEIGRVVRARVVNPKWIEGVMRHGYKGAFEITATVDYMFAFAATTGAVRDHHFEAVYQAFVLDERVRDFMAEKNAPAQKELAERLIEAIERGLWTPKSNSAKFTLVEMTQGEQHA</sequence>
<evidence type="ECO:0000259" key="3">
    <source>
        <dbReference type="Pfam" id="PF02514"/>
    </source>
</evidence>
<feature type="region of interest" description="Disordered" evidence="2">
    <location>
        <begin position="205"/>
        <end position="253"/>
    </location>
</feature>
<dbReference type="PANTHER" id="PTHR44119">
    <property type="entry name" value="MAGNESIUM-CHELATASE SUBUNIT CHLH, CHLOROPLASTIC"/>
    <property type="match status" value="1"/>
</dbReference>
<dbReference type="NCBIfam" id="TIGR02257">
    <property type="entry name" value="cobalto_cobN"/>
    <property type="match status" value="1"/>
</dbReference>
<evidence type="ECO:0000313" key="4">
    <source>
        <dbReference type="EMBL" id="PYB71343.1"/>
    </source>
</evidence>
<dbReference type="InterPro" id="IPR011953">
    <property type="entry name" value="Cobalto_CobN"/>
</dbReference>
<organism evidence="4 5">
    <name type="scientific">Rhizobium wuzhouense</name>
    <dbReference type="NCBI Taxonomy" id="1986026"/>
    <lineage>
        <taxon>Bacteria</taxon>
        <taxon>Pseudomonadati</taxon>
        <taxon>Pseudomonadota</taxon>
        <taxon>Alphaproteobacteria</taxon>
        <taxon>Hyphomicrobiales</taxon>
        <taxon>Rhizobiaceae</taxon>
        <taxon>Rhizobium/Agrobacterium group</taxon>
        <taxon>Rhizobium</taxon>
    </lineage>
</organism>
<feature type="compositionally biased region" description="Polar residues" evidence="2">
    <location>
        <begin position="237"/>
        <end position="252"/>
    </location>
</feature>
<dbReference type="RefSeq" id="WP_110793133.1">
    <property type="nucleotide sequence ID" value="NZ_QJRY01000007.1"/>
</dbReference>
<dbReference type="PANTHER" id="PTHR44119:SF4">
    <property type="entry name" value="AEROBIC COBALTOCHELATASE SUBUNIT COBN"/>
    <property type="match status" value="1"/>
</dbReference>
<feature type="compositionally biased region" description="Basic and acidic residues" evidence="2">
    <location>
        <begin position="226"/>
        <end position="236"/>
    </location>
</feature>
<reference evidence="4 5" key="1">
    <citation type="submission" date="2018-06" db="EMBL/GenBank/DDBJ databases">
        <title>Rhizobium wuzhouense sp. nov., isolated from roots of Oryza officinalis.</title>
        <authorList>
            <person name="Yuan T."/>
        </authorList>
    </citation>
    <scope>NUCLEOTIDE SEQUENCE [LARGE SCALE GENOMIC DNA]</scope>
    <source>
        <strain evidence="4 5">W44</strain>
    </source>
</reference>
<dbReference type="Pfam" id="PF02514">
    <property type="entry name" value="CobN-Mg_chel"/>
    <property type="match status" value="1"/>
</dbReference>
<keyword evidence="5" id="KW-1185">Reference proteome</keyword>
<evidence type="ECO:0000256" key="2">
    <source>
        <dbReference type="SAM" id="MobiDB-lite"/>
    </source>
</evidence>
<protein>
    <recommendedName>
        <fullName evidence="1">Cobaltochelatase subunit CobN</fullName>
        <ecNumber evidence="1">6.6.1.2</ecNumber>
    </recommendedName>
</protein>
<feature type="domain" description="CobN/magnesium chelatase" evidence="3">
    <location>
        <begin position="139"/>
        <end position="1353"/>
    </location>
</feature>
<evidence type="ECO:0000313" key="5">
    <source>
        <dbReference type="Proteomes" id="UP000247536"/>
    </source>
</evidence>
<dbReference type="EMBL" id="QJRY01000007">
    <property type="protein sequence ID" value="PYB71343.1"/>
    <property type="molecule type" value="Genomic_DNA"/>
</dbReference>
<dbReference type="InterPro" id="IPR003672">
    <property type="entry name" value="CobN/Mg_chltase"/>
</dbReference>
<name>A0ABX5NMM2_9HYPH</name>
<proteinExistence type="predicted"/>
<gene>
    <name evidence="4" type="ORF">DMY87_18515</name>
</gene>
<dbReference type="EC" id="6.6.1.2" evidence="1"/>
<dbReference type="Proteomes" id="UP000247536">
    <property type="component" value="Unassembled WGS sequence"/>
</dbReference>
<feature type="region of interest" description="Disordered" evidence="2">
    <location>
        <begin position="827"/>
        <end position="852"/>
    </location>
</feature>
<dbReference type="CDD" id="cd10150">
    <property type="entry name" value="CobN_like"/>
    <property type="match status" value="1"/>
</dbReference>
<accession>A0ABX5NMM2</accession>